<dbReference type="Proteomes" id="UP000680067">
    <property type="component" value="Unassembled WGS sequence"/>
</dbReference>
<dbReference type="Gene3D" id="3.90.1340.10">
    <property type="entry name" value="Phage tail collar domain"/>
    <property type="match status" value="1"/>
</dbReference>
<dbReference type="InterPro" id="IPR037053">
    <property type="entry name" value="Phage_tail_collar_dom_sf"/>
</dbReference>
<name>A0A941DP88_9BURK</name>
<sequence length="181" mass="18577">MDPFLGEIRLCAFSFAPRGWAFCNGALLPVRQNQALFALLGITYGGDGVNTFGLPDLRGRTAVSAGSSQLTGTNYTQGAQLGTETVTLTSAQVPSHSHLLQVSTSAGTSATIGAAVNIPATSSVTAPAVPEATYGDASSNLTAMSSRMCQLSGGNQPHANVQASLVLNYIIATQGIFPSRN</sequence>
<reference evidence="2" key="1">
    <citation type="submission" date="2021-04" db="EMBL/GenBank/DDBJ databases">
        <title>novel species isolated from subtropical streams in China.</title>
        <authorList>
            <person name="Lu H."/>
        </authorList>
    </citation>
    <scope>NUCLEOTIDE SEQUENCE</scope>
    <source>
        <strain evidence="2">LFS511W</strain>
    </source>
</reference>
<evidence type="ECO:0000259" key="1">
    <source>
        <dbReference type="Pfam" id="PF07484"/>
    </source>
</evidence>
<dbReference type="AlphaFoldDB" id="A0A941DP88"/>
<comment type="caution">
    <text evidence="2">The sequence shown here is derived from an EMBL/GenBank/DDBJ whole genome shotgun (WGS) entry which is preliminary data.</text>
</comment>
<dbReference type="RefSeq" id="WP_212688708.1">
    <property type="nucleotide sequence ID" value="NZ_JAGSPN010000012.1"/>
</dbReference>
<protein>
    <submittedName>
        <fullName evidence="2">Phage tail protein</fullName>
    </submittedName>
</protein>
<dbReference type="InterPro" id="IPR011083">
    <property type="entry name" value="Phage_tail_collar_dom"/>
</dbReference>
<dbReference type="Pfam" id="PF07484">
    <property type="entry name" value="Collar"/>
    <property type="match status" value="1"/>
</dbReference>
<accession>A0A941DP88</accession>
<dbReference type="EMBL" id="JAGSPN010000012">
    <property type="protein sequence ID" value="MBR7783425.1"/>
    <property type="molecule type" value="Genomic_DNA"/>
</dbReference>
<dbReference type="SUPFAM" id="SSF88874">
    <property type="entry name" value="Receptor-binding domain of short tail fibre protein gp12"/>
    <property type="match status" value="1"/>
</dbReference>
<feature type="domain" description="Phage tail collar" evidence="1">
    <location>
        <begin position="6"/>
        <end position="61"/>
    </location>
</feature>
<organism evidence="2 3">
    <name type="scientific">Undibacterium luofuense</name>
    <dbReference type="NCBI Taxonomy" id="2828733"/>
    <lineage>
        <taxon>Bacteria</taxon>
        <taxon>Pseudomonadati</taxon>
        <taxon>Pseudomonadota</taxon>
        <taxon>Betaproteobacteria</taxon>
        <taxon>Burkholderiales</taxon>
        <taxon>Oxalobacteraceae</taxon>
        <taxon>Undibacterium</taxon>
    </lineage>
</organism>
<proteinExistence type="predicted"/>
<evidence type="ECO:0000313" key="3">
    <source>
        <dbReference type="Proteomes" id="UP000680067"/>
    </source>
</evidence>
<evidence type="ECO:0000313" key="2">
    <source>
        <dbReference type="EMBL" id="MBR7783425.1"/>
    </source>
</evidence>
<keyword evidence="3" id="KW-1185">Reference proteome</keyword>
<gene>
    <name evidence="2" type="ORF">KDM89_14870</name>
</gene>